<protein>
    <submittedName>
        <fullName evidence="2">Uncharacterized protein</fullName>
    </submittedName>
</protein>
<accession>A0ABW0SEZ8</accession>
<gene>
    <name evidence="2" type="ORF">ACFPOC_13710</name>
</gene>
<keyword evidence="1" id="KW-0472">Membrane</keyword>
<dbReference type="EMBL" id="JBHSNA010000015">
    <property type="protein sequence ID" value="MFC5567464.1"/>
    <property type="molecule type" value="Genomic_DNA"/>
</dbReference>
<dbReference type="Proteomes" id="UP001596056">
    <property type="component" value="Unassembled WGS sequence"/>
</dbReference>
<comment type="caution">
    <text evidence="2">The sequence shown here is derived from an EMBL/GenBank/DDBJ whole genome shotgun (WGS) entry which is preliminary data.</text>
</comment>
<evidence type="ECO:0000313" key="2">
    <source>
        <dbReference type="EMBL" id="MFC5567464.1"/>
    </source>
</evidence>
<sequence>MRRGVSSWRAVARELTRTTGSERAILIFAALVWICCLAQIPARVHDVRLLLGW</sequence>
<evidence type="ECO:0000256" key="1">
    <source>
        <dbReference type="SAM" id="Phobius"/>
    </source>
</evidence>
<keyword evidence="3" id="KW-1185">Reference proteome</keyword>
<feature type="transmembrane region" description="Helical" evidence="1">
    <location>
        <begin position="24"/>
        <end position="42"/>
    </location>
</feature>
<proteinExistence type="predicted"/>
<name>A0ABW0SEZ8_9RHOB</name>
<reference evidence="3" key="1">
    <citation type="journal article" date="2019" name="Int. J. Syst. Evol. Microbiol.">
        <title>The Global Catalogue of Microorganisms (GCM) 10K type strain sequencing project: providing services to taxonomists for standard genome sequencing and annotation.</title>
        <authorList>
            <consortium name="The Broad Institute Genomics Platform"/>
            <consortium name="The Broad Institute Genome Sequencing Center for Infectious Disease"/>
            <person name="Wu L."/>
            <person name="Ma J."/>
        </authorList>
    </citation>
    <scope>NUCLEOTIDE SEQUENCE [LARGE SCALE GENOMIC DNA]</scope>
    <source>
        <strain evidence="3">KACC 11588</strain>
    </source>
</reference>
<dbReference type="RefSeq" id="WP_209840959.1">
    <property type="nucleotide sequence ID" value="NZ_JAGGJP010000009.1"/>
</dbReference>
<evidence type="ECO:0000313" key="3">
    <source>
        <dbReference type="Proteomes" id="UP001596056"/>
    </source>
</evidence>
<keyword evidence="1" id="KW-0812">Transmembrane</keyword>
<organism evidence="2 3">
    <name type="scientific">Rubellimicrobium aerolatum</name>
    <dbReference type="NCBI Taxonomy" id="490979"/>
    <lineage>
        <taxon>Bacteria</taxon>
        <taxon>Pseudomonadati</taxon>
        <taxon>Pseudomonadota</taxon>
        <taxon>Alphaproteobacteria</taxon>
        <taxon>Rhodobacterales</taxon>
        <taxon>Roseobacteraceae</taxon>
        <taxon>Rubellimicrobium</taxon>
    </lineage>
</organism>
<keyword evidence="1" id="KW-1133">Transmembrane helix</keyword>